<evidence type="ECO:0000313" key="1">
    <source>
        <dbReference type="EMBL" id="KKQ98997.1"/>
    </source>
</evidence>
<reference evidence="1 2" key="1">
    <citation type="journal article" date="2015" name="Nature">
        <title>rRNA introns, odd ribosomes, and small enigmatic genomes across a large radiation of phyla.</title>
        <authorList>
            <person name="Brown C.T."/>
            <person name="Hug L.A."/>
            <person name="Thomas B.C."/>
            <person name="Sharon I."/>
            <person name="Castelle C.J."/>
            <person name="Singh A."/>
            <person name="Wilkins M.J."/>
            <person name="Williams K.H."/>
            <person name="Banfield J.F."/>
        </authorList>
    </citation>
    <scope>NUCLEOTIDE SEQUENCE [LARGE SCALE GENOMIC DNA]</scope>
</reference>
<proteinExistence type="predicted"/>
<comment type="caution">
    <text evidence="1">The sequence shown here is derived from an EMBL/GenBank/DDBJ whole genome shotgun (WGS) entry which is preliminary data.</text>
</comment>
<dbReference type="Proteomes" id="UP000033881">
    <property type="component" value="Unassembled WGS sequence"/>
</dbReference>
<organism evidence="1 2">
    <name type="scientific">Candidatus Woesebacteria bacterium GW2011_GWB1_39_12</name>
    <dbReference type="NCBI Taxonomy" id="1618574"/>
    <lineage>
        <taxon>Bacteria</taxon>
        <taxon>Candidatus Woeseibacteriota</taxon>
    </lineage>
</organism>
<sequence length="72" mass="8722">MNQKEWWAERDLERQHKMQDIKDLLYMANTSFNEHIRKAAIDAAQTTRNSDRYLQVNQRMGVHQENGVIYER</sequence>
<dbReference type="AlphaFoldDB" id="A0A0G0M6X6"/>
<gene>
    <name evidence="1" type="ORF">UT24_C0029G0009</name>
</gene>
<protein>
    <submittedName>
        <fullName evidence="1">Uncharacterized protein</fullName>
    </submittedName>
</protein>
<accession>A0A0G0M6X6</accession>
<evidence type="ECO:0000313" key="2">
    <source>
        <dbReference type="Proteomes" id="UP000033881"/>
    </source>
</evidence>
<dbReference type="STRING" id="1618574.UT24_C0029G0009"/>
<dbReference type="EMBL" id="LBWB01000029">
    <property type="protein sequence ID" value="KKQ98997.1"/>
    <property type="molecule type" value="Genomic_DNA"/>
</dbReference>
<name>A0A0G0M6X6_9BACT</name>